<dbReference type="SUPFAM" id="SSF52540">
    <property type="entry name" value="P-loop containing nucleoside triphosphate hydrolases"/>
    <property type="match status" value="1"/>
</dbReference>
<dbReference type="Pfam" id="PF13087">
    <property type="entry name" value="AAA_12"/>
    <property type="match status" value="1"/>
</dbReference>
<dbReference type="GeneID" id="113404649"/>
<evidence type="ECO:0000256" key="8">
    <source>
        <dbReference type="ARBA" id="ARBA00022723"/>
    </source>
</evidence>
<evidence type="ECO:0000256" key="10">
    <source>
        <dbReference type="ARBA" id="ARBA00022763"/>
    </source>
</evidence>
<evidence type="ECO:0000256" key="21">
    <source>
        <dbReference type="SAM" id="MobiDB-lite"/>
    </source>
</evidence>
<evidence type="ECO:0000256" key="18">
    <source>
        <dbReference type="ARBA" id="ARBA00023242"/>
    </source>
</evidence>
<keyword evidence="6" id="KW-0235">DNA replication</keyword>
<dbReference type="InterPro" id="IPR041679">
    <property type="entry name" value="DNA2/NAM7-like_C"/>
</dbReference>
<evidence type="ECO:0000256" key="19">
    <source>
        <dbReference type="ARBA" id="ARBA00023268"/>
    </source>
</evidence>
<dbReference type="GO" id="GO:0043139">
    <property type="term" value="F:5'-3' DNA helicase activity"/>
    <property type="evidence" value="ECO:0007669"/>
    <property type="project" value="TreeGrafter"/>
</dbReference>
<dbReference type="GO" id="GO:0016787">
    <property type="term" value="F:hydrolase activity"/>
    <property type="evidence" value="ECO:0007669"/>
    <property type="project" value="UniProtKB-KW"/>
</dbReference>
<comment type="cofactor">
    <cofactor evidence="1">
        <name>[4Fe-4S] cluster</name>
        <dbReference type="ChEBI" id="CHEBI:49883"/>
    </cofactor>
</comment>
<feature type="domain" description="DNA2/NAM7 helicase helicase" evidence="23">
    <location>
        <begin position="923"/>
        <end position="994"/>
    </location>
</feature>
<dbReference type="GO" id="GO:0005524">
    <property type="term" value="F:ATP binding"/>
    <property type="evidence" value="ECO:0007669"/>
    <property type="project" value="UniProtKB-KW"/>
</dbReference>
<keyword evidence="12 26" id="KW-0347">Helicase</keyword>
<accession>A0A8B8IW55</accession>
<keyword evidence="18" id="KW-0539">Nucleus</keyword>
<evidence type="ECO:0000256" key="6">
    <source>
        <dbReference type="ARBA" id="ARBA00022705"/>
    </source>
</evidence>
<evidence type="ECO:0000256" key="17">
    <source>
        <dbReference type="ARBA" id="ARBA00023204"/>
    </source>
</evidence>
<keyword evidence="11" id="KW-0378">Hydrolase</keyword>
<dbReference type="Proteomes" id="UP001652626">
    <property type="component" value="Chromosome 21"/>
</dbReference>
<keyword evidence="14" id="KW-0408">Iron</keyword>
<evidence type="ECO:0000256" key="1">
    <source>
        <dbReference type="ARBA" id="ARBA00001966"/>
    </source>
</evidence>
<dbReference type="Gene3D" id="3.90.320.10">
    <property type="match status" value="1"/>
</dbReference>
<dbReference type="InterPro" id="IPR011604">
    <property type="entry name" value="PDDEXK-like_dom_sf"/>
</dbReference>
<dbReference type="EC" id="3.6.4.12" evidence="4"/>
<dbReference type="Pfam" id="PF13086">
    <property type="entry name" value="AAA_11"/>
    <property type="match status" value="2"/>
</dbReference>
<keyword evidence="5" id="KW-0004">4Fe-4S</keyword>
<keyword evidence="7" id="KW-0540">Nuclease</keyword>
<evidence type="ECO:0000256" key="11">
    <source>
        <dbReference type="ARBA" id="ARBA00022801"/>
    </source>
</evidence>
<proteinExistence type="inferred from homology"/>
<feature type="compositionally biased region" description="Basic and acidic residues" evidence="21">
    <location>
        <begin position="111"/>
        <end position="129"/>
    </location>
</feature>
<evidence type="ECO:0000313" key="25">
    <source>
        <dbReference type="Proteomes" id="UP001652626"/>
    </source>
</evidence>
<keyword evidence="16" id="KW-0238">DNA-binding</keyword>
<dbReference type="GO" id="GO:0005634">
    <property type="term" value="C:nucleus"/>
    <property type="evidence" value="ECO:0007669"/>
    <property type="project" value="UniProtKB-SubCell"/>
</dbReference>
<dbReference type="InterPro" id="IPR050534">
    <property type="entry name" value="Coronavir_polyprotein_1ab"/>
</dbReference>
<evidence type="ECO:0000259" key="23">
    <source>
        <dbReference type="Pfam" id="PF13086"/>
    </source>
</evidence>
<feature type="domain" description="DNA2/NAM7 helicase helicase" evidence="23">
    <location>
        <begin position="825"/>
        <end position="918"/>
    </location>
</feature>
<evidence type="ECO:0000256" key="16">
    <source>
        <dbReference type="ARBA" id="ARBA00023125"/>
    </source>
</evidence>
<comment type="subcellular location">
    <subcellularLocation>
        <location evidence="2">Nucleus</location>
    </subcellularLocation>
</comment>
<protein>
    <recommendedName>
        <fullName evidence="4">DNA helicase</fullName>
        <ecNumber evidence="4">3.6.4.12</ecNumber>
    </recommendedName>
</protein>
<dbReference type="GO" id="GO:0006281">
    <property type="term" value="P:DNA repair"/>
    <property type="evidence" value="ECO:0007669"/>
    <property type="project" value="UniProtKB-KW"/>
</dbReference>
<dbReference type="InterPro" id="IPR027417">
    <property type="entry name" value="P-loop_NTPase"/>
</dbReference>
<dbReference type="InterPro" id="IPR041677">
    <property type="entry name" value="DNA2/NAM7_AAA_11"/>
</dbReference>
<evidence type="ECO:0000256" key="12">
    <source>
        <dbReference type="ARBA" id="ARBA00022806"/>
    </source>
</evidence>
<dbReference type="Pfam" id="PF08696">
    <property type="entry name" value="Dna2"/>
    <property type="match status" value="1"/>
</dbReference>
<evidence type="ECO:0000259" key="22">
    <source>
        <dbReference type="Pfam" id="PF08696"/>
    </source>
</evidence>
<dbReference type="GO" id="GO:0004518">
    <property type="term" value="F:nuclease activity"/>
    <property type="evidence" value="ECO:0007669"/>
    <property type="project" value="UniProtKB-KW"/>
</dbReference>
<keyword evidence="15" id="KW-0411">Iron-sulfur</keyword>
<evidence type="ECO:0000256" key="7">
    <source>
        <dbReference type="ARBA" id="ARBA00022722"/>
    </source>
</evidence>
<evidence type="ECO:0000256" key="14">
    <source>
        <dbReference type="ARBA" id="ARBA00023004"/>
    </source>
</evidence>
<dbReference type="GO" id="GO:0046872">
    <property type="term" value="F:metal ion binding"/>
    <property type="evidence" value="ECO:0007669"/>
    <property type="project" value="UniProtKB-KW"/>
</dbReference>
<dbReference type="PANTHER" id="PTHR43788:SF8">
    <property type="entry name" value="DNA-BINDING PROTEIN SMUBP-2"/>
    <property type="match status" value="1"/>
</dbReference>
<dbReference type="GO" id="GO:0003677">
    <property type="term" value="F:DNA binding"/>
    <property type="evidence" value="ECO:0007669"/>
    <property type="project" value="UniProtKB-KW"/>
</dbReference>
<feature type="region of interest" description="Disordered" evidence="21">
    <location>
        <begin position="28"/>
        <end position="55"/>
    </location>
</feature>
<dbReference type="RefSeq" id="XP_026501385.2">
    <property type="nucleotide sequence ID" value="XM_026645600.2"/>
</dbReference>
<organism evidence="25 26">
    <name type="scientific">Vanessa tameamea</name>
    <name type="common">Kamehameha butterfly</name>
    <dbReference type="NCBI Taxonomy" id="334116"/>
    <lineage>
        <taxon>Eukaryota</taxon>
        <taxon>Metazoa</taxon>
        <taxon>Ecdysozoa</taxon>
        <taxon>Arthropoda</taxon>
        <taxon>Hexapoda</taxon>
        <taxon>Insecta</taxon>
        <taxon>Pterygota</taxon>
        <taxon>Neoptera</taxon>
        <taxon>Endopterygota</taxon>
        <taxon>Lepidoptera</taxon>
        <taxon>Glossata</taxon>
        <taxon>Ditrysia</taxon>
        <taxon>Papilionoidea</taxon>
        <taxon>Nymphalidae</taxon>
        <taxon>Nymphalinae</taxon>
        <taxon>Vanessa</taxon>
    </lineage>
</organism>
<evidence type="ECO:0000256" key="13">
    <source>
        <dbReference type="ARBA" id="ARBA00022840"/>
    </source>
</evidence>
<dbReference type="InterPro" id="IPR014808">
    <property type="entry name" value="DNA_replication_fac_Dna2_N"/>
</dbReference>
<dbReference type="OMA" id="NYCEAAI"/>
<dbReference type="CDD" id="cd22318">
    <property type="entry name" value="DNA2_N-like"/>
    <property type="match status" value="1"/>
</dbReference>
<comment type="similarity">
    <text evidence="3">Belongs to the DNA2/NAM7 helicase family.</text>
</comment>
<keyword evidence="25" id="KW-1185">Reference proteome</keyword>
<dbReference type="OrthoDB" id="306218at2759"/>
<evidence type="ECO:0000256" key="20">
    <source>
        <dbReference type="ARBA" id="ARBA00047995"/>
    </source>
</evidence>
<evidence type="ECO:0000256" key="4">
    <source>
        <dbReference type="ARBA" id="ARBA00012551"/>
    </source>
</evidence>
<keyword evidence="10" id="KW-0227">DNA damage</keyword>
<dbReference type="PANTHER" id="PTHR43788">
    <property type="entry name" value="DNA2/NAM7 HELICASE FAMILY MEMBER"/>
    <property type="match status" value="1"/>
</dbReference>
<feature type="compositionally biased region" description="Polar residues" evidence="21">
    <location>
        <begin position="98"/>
        <end position="109"/>
    </location>
</feature>
<evidence type="ECO:0000313" key="26">
    <source>
        <dbReference type="RefSeq" id="XP_026501385.2"/>
    </source>
</evidence>
<feature type="domain" description="DNA2/NAM7 helicase-like C-terminal" evidence="24">
    <location>
        <begin position="1001"/>
        <end position="1209"/>
    </location>
</feature>
<evidence type="ECO:0000256" key="2">
    <source>
        <dbReference type="ARBA" id="ARBA00004123"/>
    </source>
</evidence>
<feature type="domain" description="DNA replication factor Dna2 N-terminal" evidence="22">
    <location>
        <begin position="273"/>
        <end position="471"/>
    </location>
</feature>
<reference evidence="26" key="1">
    <citation type="submission" date="2025-08" db="UniProtKB">
        <authorList>
            <consortium name="RefSeq"/>
        </authorList>
    </citation>
    <scope>IDENTIFICATION</scope>
    <source>
        <tissue evidence="26">Whole body</tissue>
    </source>
</reference>
<keyword evidence="9" id="KW-0547">Nucleotide-binding</keyword>
<feature type="region of interest" description="Disordered" evidence="21">
    <location>
        <begin position="77"/>
        <end position="150"/>
    </location>
</feature>
<dbReference type="InterPro" id="IPR047187">
    <property type="entry name" value="SF1_C_Upf1"/>
</dbReference>
<evidence type="ECO:0000259" key="24">
    <source>
        <dbReference type="Pfam" id="PF13087"/>
    </source>
</evidence>
<sequence length="1248" mass="139725">MPKQLSLKKSQTSSSKNQIAITNFFKSAPNNQCKSPEKPLLVKATSNSKSIKRKVTSSIDEQSNFLCKQNQNDYEERASKKFKTDNSNSSLEKKTLYLGNNDNLSTNPRLSPKEIVNHDFENNSNDDKSPLSSLSPNRISDHAKEKFSGTSKNAKELINIEKENQEYDINDILINNHVENIQANNESPKKSPKGKVNTVRSPLKLEKSLPKFGSNVNEVLELSPNHVDDIFDDEWNFEGFEESKEDLDLSVMQRCEILSVHHHPSKLELKLKNENENKGTCFVEGIWLNTPLQPGEIISVLACRNSTSQYSVNNASGLLVLRPDHLVSSTSVVAGVFCKRKAILQERWRGIDSANTAMTIGILIHELVQKALTQNIKTTAVLGIETDNIIKQSTQLLYEAGITETEARTNMQVYIGPLADFMTTYMPGKSSNKSNEKGKWNGKIDKVLDIEENLCCPKLGLKGKIDATLQVTIHERGNISAIVPLELKSGRASMSAEHRGQLFLYGMMLSLQRQEDPTTAIQKGLLLYLKERTDLKEVSCGYPERRDLIMLRNELVQHLAVGPRDVDTENLVDIEDASRLLQQSLPEPVHHQAACAKCPYLTLCSLHLWHTDNGPQVSESHPLTKLKEDALGHLSPAHIKYFLHWTSLLRLEERGQMSASPLHALWTDSVDKRTKRGVCAANLKLKDVSDSSDKFLHVFTRESANKVNNDKTAKGPQEGEFSIVSIENRPWIAAGVVTVSNNTELHVLLERDLSQRLNKHTLFHVDTYESYATTVQNLTNLGVLMEDSERALRLRRLIIDKEIPEFAPKLPREVGRLGSKLMRSLNIEQQRAVLRALAADRYALLRGLPGTGKTQTISVLIQMLVALKQRVLVTAHTHSAVDTVLNRLPESLRVMRLGAARRVSGGVRARCEHALLRAAGSTQLRAQLYDSMDVVGVTCLGAAHPMLAKTTFDVCIVDEATQVLQCTVLRPLFAAKRFVLVGDPEQLPPVVKSRTARRLGMEESLFHRLMQEKATSTLRLQYRMNQPLVDVANKVAYNDSLKCANQNVAQAKLKIDLQKIMSRCSKESPWMVKTCSAEFEDVAIFLNLELGAADKSNNDKTLTNVEEACVVMTLIETFKEGNVSTADIGIIAPFRDQVALLRRCLKSQDVEVSTVDQFQGKDKDVIIYSCTKRNIQDGKTVKEGEVLNDQRRLAVSVTRAKHKLIVIGDLRALRRYPTVLRLIEACTTISIDQETLSTLMKKYKNVIV</sequence>
<keyword evidence="13" id="KW-0067">ATP-binding</keyword>
<dbReference type="GO" id="GO:0005737">
    <property type="term" value="C:cytoplasm"/>
    <property type="evidence" value="ECO:0007669"/>
    <property type="project" value="TreeGrafter"/>
</dbReference>
<dbReference type="GO" id="GO:0006260">
    <property type="term" value="P:DNA replication"/>
    <property type="evidence" value="ECO:0007669"/>
    <property type="project" value="UniProtKB-KW"/>
</dbReference>
<evidence type="ECO:0000256" key="9">
    <source>
        <dbReference type="ARBA" id="ARBA00022741"/>
    </source>
</evidence>
<gene>
    <name evidence="26" type="primary">Dna2</name>
</gene>
<dbReference type="AlphaFoldDB" id="A0A8B8IW55"/>
<name>A0A8B8IW55_VANTA</name>
<keyword evidence="17" id="KW-0234">DNA repair</keyword>
<keyword evidence="19" id="KW-0511">Multifunctional enzyme</keyword>
<evidence type="ECO:0000256" key="3">
    <source>
        <dbReference type="ARBA" id="ARBA00007913"/>
    </source>
</evidence>
<dbReference type="Gene3D" id="3.40.50.300">
    <property type="entry name" value="P-loop containing nucleotide triphosphate hydrolases"/>
    <property type="match status" value="2"/>
</dbReference>
<keyword evidence="8" id="KW-0479">Metal-binding</keyword>
<dbReference type="CDD" id="cd18808">
    <property type="entry name" value="SF1_C_Upf1"/>
    <property type="match status" value="1"/>
</dbReference>
<evidence type="ECO:0000256" key="15">
    <source>
        <dbReference type="ARBA" id="ARBA00023014"/>
    </source>
</evidence>
<dbReference type="GO" id="GO:0051539">
    <property type="term" value="F:4 iron, 4 sulfur cluster binding"/>
    <property type="evidence" value="ECO:0007669"/>
    <property type="project" value="UniProtKB-KW"/>
</dbReference>
<comment type="catalytic activity">
    <reaction evidence="20">
        <text>ATP + H2O = ADP + phosphate + H(+)</text>
        <dbReference type="Rhea" id="RHEA:13065"/>
        <dbReference type="ChEBI" id="CHEBI:15377"/>
        <dbReference type="ChEBI" id="CHEBI:15378"/>
        <dbReference type="ChEBI" id="CHEBI:30616"/>
        <dbReference type="ChEBI" id="CHEBI:43474"/>
        <dbReference type="ChEBI" id="CHEBI:456216"/>
        <dbReference type="EC" id="3.6.4.12"/>
    </reaction>
</comment>
<feature type="compositionally biased region" description="Basic and acidic residues" evidence="21">
    <location>
        <begin position="139"/>
        <end position="150"/>
    </location>
</feature>
<evidence type="ECO:0000256" key="5">
    <source>
        <dbReference type="ARBA" id="ARBA00022485"/>
    </source>
</evidence>